<dbReference type="Pfam" id="PF00118">
    <property type="entry name" value="Cpn60_TCP1"/>
    <property type="match status" value="1"/>
</dbReference>
<dbReference type="CDD" id="cd03343">
    <property type="entry name" value="cpn60"/>
    <property type="match status" value="1"/>
</dbReference>
<dbReference type="SUPFAM" id="SSF52029">
    <property type="entry name" value="GroEL apical domain-like"/>
    <property type="match status" value="1"/>
</dbReference>
<feature type="compositionally biased region" description="Gly residues" evidence="6">
    <location>
        <begin position="538"/>
        <end position="557"/>
    </location>
</feature>
<reference evidence="7 8" key="1">
    <citation type="submission" date="2019-12" db="EMBL/GenBank/DDBJ databases">
        <title>Isolation and characterization of three novel carbon monoxide-oxidizing members of Halobacteria from salione crusts and soils.</title>
        <authorList>
            <person name="Myers M.R."/>
            <person name="King G.M."/>
        </authorList>
    </citation>
    <scope>NUCLEOTIDE SEQUENCE [LARGE SCALE GENOMIC DNA]</scope>
    <source>
        <strain evidence="7 8">WSH3</strain>
    </source>
</reference>
<sequence length="557" mass="59256">MSQQQMQGQPMIVLGEDAQRMKDESAQEHNISAARAVAESVRSTLGPKGMDKMLVTSLGDIVVTNDGVTILEEMDIDNPTAEMIVEVAETQESEAGDGTTTAVSIAGELLKNAEELLEQDIHPTAIIKGFNMAADKAREELDDIAVEIESDDTEVLRQIAETSMTGKGAEQHKEHLAQLVVDAAQAVTVEADDGSTIVDLAFLKIETQTGRSAGDSELLNGAVIDKDPVHEDMPTDLEDASALIIDEPLELDEAEADTQVSVTDPNQIQDFLDQEEKQLREMVDQIVDLGADVVFCQKGIDDMVQHYLAKEGILAIRRVKRSDMEFLREVLGADIVSDLDTATEEYLGTGNVTWDDEEELFYVEGTGDEVHGVTLLLRGSTEHVVDEIERGVQDALDMVGNAAGTGQALPGGGAPEVELARRLDEYADGVSGREQLAIEAFADSLEIVPRVLAENAGLDSIDTLVDLRAAHQNGEQRAGLNVFSGEIEDTFESGVVETASAKKQAVSSASEAANLVLKIDDIISAGDLSTEGDDDDAPGGGMGGGMGGMGGGMGGMM</sequence>
<dbReference type="GO" id="GO:0051082">
    <property type="term" value="F:unfolded protein binding"/>
    <property type="evidence" value="ECO:0007669"/>
    <property type="project" value="InterPro"/>
</dbReference>
<dbReference type="InterPro" id="IPR027410">
    <property type="entry name" value="TCP-1-like_intermed_sf"/>
</dbReference>
<dbReference type="PRINTS" id="PR00304">
    <property type="entry name" value="TCOMPLEXTCP1"/>
</dbReference>
<dbReference type="SUPFAM" id="SSF54849">
    <property type="entry name" value="GroEL-intermediate domain like"/>
    <property type="match status" value="1"/>
</dbReference>
<dbReference type="InterPro" id="IPR027409">
    <property type="entry name" value="GroEL-like_apical_dom_sf"/>
</dbReference>
<keyword evidence="3 5" id="KW-0067">ATP-binding</keyword>
<dbReference type="NCBIfam" id="NF041083">
    <property type="entry name" value="thermosome_beta"/>
    <property type="match status" value="1"/>
</dbReference>
<dbReference type="RefSeq" id="WP_159763720.1">
    <property type="nucleotide sequence ID" value="NZ_WUUT01000003.1"/>
</dbReference>
<organism evidence="7 8">
    <name type="scientific">Halovenus carboxidivorans</name>
    <dbReference type="NCBI Taxonomy" id="2692199"/>
    <lineage>
        <taxon>Archaea</taxon>
        <taxon>Methanobacteriati</taxon>
        <taxon>Methanobacteriota</taxon>
        <taxon>Stenosarchaea group</taxon>
        <taxon>Halobacteria</taxon>
        <taxon>Halobacteriales</taxon>
        <taxon>Haloarculaceae</taxon>
        <taxon>Halovenus</taxon>
    </lineage>
</organism>
<name>A0A6B0T086_9EURY</name>
<dbReference type="InterPro" id="IPR054827">
    <property type="entry name" value="thermosome_alpha"/>
</dbReference>
<evidence type="ECO:0000256" key="1">
    <source>
        <dbReference type="ARBA" id="ARBA00008020"/>
    </source>
</evidence>
<dbReference type="EMBL" id="WUUT01000003">
    <property type="protein sequence ID" value="MXR51568.1"/>
    <property type="molecule type" value="Genomic_DNA"/>
</dbReference>
<keyword evidence="8" id="KW-1185">Reference proteome</keyword>
<evidence type="ECO:0000256" key="3">
    <source>
        <dbReference type="ARBA" id="ARBA00022840"/>
    </source>
</evidence>
<keyword evidence="4 5" id="KW-0143">Chaperone</keyword>
<dbReference type="GO" id="GO:0005524">
    <property type="term" value="F:ATP binding"/>
    <property type="evidence" value="ECO:0007669"/>
    <property type="project" value="UniProtKB-KW"/>
</dbReference>
<dbReference type="SUPFAM" id="SSF48592">
    <property type="entry name" value="GroEL equatorial domain-like"/>
    <property type="match status" value="1"/>
</dbReference>
<dbReference type="Gene3D" id="3.50.7.10">
    <property type="entry name" value="GroEL"/>
    <property type="match status" value="1"/>
</dbReference>
<proteinExistence type="inferred from homology"/>
<accession>A0A6B0T086</accession>
<keyword evidence="2 5" id="KW-0547">Nucleotide-binding</keyword>
<dbReference type="NCBIfam" id="NF041082">
    <property type="entry name" value="thermosome_alpha"/>
    <property type="match status" value="1"/>
</dbReference>
<dbReference type="Proteomes" id="UP000466535">
    <property type="component" value="Unassembled WGS sequence"/>
</dbReference>
<dbReference type="PROSITE" id="PS00751">
    <property type="entry name" value="TCP1_2"/>
    <property type="match status" value="1"/>
</dbReference>
<dbReference type="InterPro" id="IPR027413">
    <property type="entry name" value="GROEL-like_equatorial_sf"/>
</dbReference>
<dbReference type="Gene3D" id="1.10.560.10">
    <property type="entry name" value="GroEL-like equatorial domain"/>
    <property type="match status" value="1"/>
</dbReference>
<dbReference type="InterPro" id="IPR012714">
    <property type="entry name" value="Thermosome_arc"/>
</dbReference>
<comment type="caution">
    <text evidence="7">The sequence shown here is derived from an EMBL/GenBank/DDBJ whole genome shotgun (WGS) entry which is preliminary data.</text>
</comment>
<dbReference type="PROSITE" id="PS00750">
    <property type="entry name" value="TCP1_1"/>
    <property type="match status" value="1"/>
</dbReference>
<dbReference type="GO" id="GO:0016887">
    <property type="term" value="F:ATP hydrolysis activity"/>
    <property type="evidence" value="ECO:0007669"/>
    <property type="project" value="InterPro"/>
</dbReference>
<evidence type="ECO:0000256" key="4">
    <source>
        <dbReference type="ARBA" id="ARBA00023186"/>
    </source>
</evidence>
<dbReference type="GO" id="GO:0140662">
    <property type="term" value="F:ATP-dependent protein folding chaperone"/>
    <property type="evidence" value="ECO:0007669"/>
    <property type="project" value="InterPro"/>
</dbReference>
<gene>
    <name evidence="7" type="ORF">GRX03_08120</name>
</gene>
<dbReference type="InterPro" id="IPR017998">
    <property type="entry name" value="Chaperone_TCP-1"/>
</dbReference>
<dbReference type="InterPro" id="IPR053374">
    <property type="entry name" value="TCP-1_chaperonin"/>
</dbReference>
<dbReference type="PANTHER" id="PTHR11353">
    <property type="entry name" value="CHAPERONIN"/>
    <property type="match status" value="1"/>
</dbReference>
<feature type="region of interest" description="Disordered" evidence="6">
    <location>
        <begin position="527"/>
        <end position="557"/>
    </location>
</feature>
<protein>
    <submittedName>
        <fullName evidence="7">Thermosome subunit</fullName>
    </submittedName>
</protein>
<dbReference type="NCBIfam" id="TIGR02339">
    <property type="entry name" value="thermosome_arch"/>
    <property type="match status" value="1"/>
</dbReference>
<evidence type="ECO:0000313" key="8">
    <source>
        <dbReference type="Proteomes" id="UP000466535"/>
    </source>
</evidence>
<dbReference type="PROSITE" id="PS00995">
    <property type="entry name" value="TCP1_3"/>
    <property type="match status" value="1"/>
</dbReference>
<dbReference type="AlphaFoldDB" id="A0A6B0T086"/>
<comment type="similarity">
    <text evidence="1 5">Belongs to the TCP-1 chaperonin family.</text>
</comment>
<evidence type="ECO:0000256" key="6">
    <source>
        <dbReference type="SAM" id="MobiDB-lite"/>
    </source>
</evidence>
<dbReference type="InterPro" id="IPR002194">
    <property type="entry name" value="Chaperonin_TCP-1_CS"/>
</dbReference>
<evidence type="ECO:0000256" key="2">
    <source>
        <dbReference type="ARBA" id="ARBA00022741"/>
    </source>
</evidence>
<dbReference type="InterPro" id="IPR002423">
    <property type="entry name" value="Cpn60/GroEL/TCP-1"/>
</dbReference>
<dbReference type="Gene3D" id="3.30.260.10">
    <property type="entry name" value="TCP-1-like chaperonin intermediate domain"/>
    <property type="match status" value="1"/>
</dbReference>
<evidence type="ECO:0000313" key="7">
    <source>
        <dbReference type="EMBL" id="MXR51568.1"/>
    </source>
</evidence>
<evidence type="ECO:0000256" key="5">
    <source>
        <dbReference type="RuleBase" id="RU004187"/>
    </source>
</evidence>